<dbReference type="EMBL" id="CAJHUC010002981">
    <property type="protein sequence ID" value="CAD7704950.1"/>
    <property type="molecule type" value="Genomic_DNA"/>
</dbReference>
<keyword evidence="2" id="KW-1185">Reference proteome</keyword>
<reference evidence="1" key="1">
    <citation type="submission" date="2020-12" db="EMBL/GenBank/DDBJ databases">
        <authorList>
            <person name="Iha C."/>
        </authorList>
    </citation>
    <scope>NUCLEOTIDE SEQUENCE</scope>
</reference>
<proteinExistence type="predicted"/>
<accession>A0A8S1JF08</accession>
<dbReference type="AlphaFoldDB" id="A0A8S1JF08"/>
<evidence type="ECO:0000313" key="1">
    <source>
        <dbReference type="EMBL" id="CAD7704950.1"/>
    </source>
</evidence>
<protein>
    <submittedName>
        <fullName evidence="1">Uncharacterized protein</fullName>
    </submittedName>
</protein>
<dbReference type="Proteomes" id="UP000708148">
    <property type="component" value="Unassembled WGS sequence"/>
</dbReference>
<evidence type="ECO:0000313" key="2">
    <source>
        <dbReference type="Proteomes" id="UP000708148"/>
    </source>
</evidence>
<organism evidence="1 2">
    <name type="scientific">Ostreobium quekettii</name>
    <dbReference type="NCBI Taxonomy" id="121088"/>
    <lineage>
        <taxon>Eukaryota</taxon>
        <taxon>Viridiplantae</taxon>
        <taxon>Chlorophyta</taxon>
        <taxon>core chlorophytes</taxon>
        <taxon>Ulvophyceae</taxon>
        <taxon>TCBD clade</taxon>
        <taxon>Bryopsidales</taxon>
        <taxon>Ostreobineae</taxon>
        <taxon>Ostreobiaceae</taxon>
        <taxon>Ostreobium</taxon>
    </lineage>
</organism>
<dbReference type="InterPro" id="IPR027417">
    <property type="entry name" value="P-loop_NTPase"/>
</dbReference>
<dbReference type="Gene3D" id="3.40.50.300">
    <property type="entry name" value="P-loop containing nucleotide triphosphate hydrolases"/>
    <property type="match status" value="1"/>
</dbReference>
<gene>
    <name evidence="1" type="ORF">OSTQU699_LOCUS10305</name>
</gene>
<name>A0A8S1JF08_9CHLO</name>
<comment type="caution">
    <text evidence="1">The sequence shown here is derived from an EMBL/GenBank/DDBJ whole genome shotgun (WGS) entry which is preliminary data.</text>
</comment>
<sequence length="118" mass="13482">MRRAVQRCSKLQRSQENPRALNVHYETLEKDYDDCMGRAFDHLGLSGSYGKENLLKVARKFDLQRMTEENRSKYAISLLTTEQIIHNSSRVQVQSAIDTNAEVGTANKQMAELAGYSR</sequence>